<sequence length="112" mass="11844">MTAPRRADSTPRVYAVTYVDRDRGSHNALHSMAGPEFTGIGAMYAPLGVLPPKLRLGALAVLILIAMVGCTTAWIDYKQYTPSPNVCRSVNSGVPPERGGSCVPASEVSGVR</sequence>
<reference evidence="3 4" key="1">
    <citation type="submission" date="2021-07" db="EMBL/GenBank/DDBJ databases">
        <title>Whole Genome Sequence of Nocardia Iowensis.</title>
        <authorList>
            <person name="Lamm A."/>
            <person name="Collins-Fairclough A.M."/>
            <person name="Bunk B."/>
            <person name="Sproer C."/>
        </authorList>
    </citation>
    <scope>NUCLEOTIDE SEQUENCE [LARGE SCALE GENOMIC DNA]</scope>
    <source>
        <strain evidence="3 4">NRRL 5646</strain>
    </source>
</reference>
<protein>
    <submittedName>
        <fullName evidence="3">Uncharacterized protein</fullName>
    </submittedName>
</protein>
<keyword evidence="4" id="KW-1185">Reference proteome</keyword>
<accession>A0ABX8RY26</accession>
<evidence type="ECO:0000256" key="1">
    <source>
        <dbReference type="SAM" id="MobiDB-lite"/>
    </source>
</evidence>
<feature type="transmembrane region" description="Helical" evidence="2">
    <location>
        <begin position="56"/>
        <end position="75"/>
    </location>
</feature>
<evidence type="ECO:0000256" key="2">
    <source>
        <dbReference type="SAM" id="Phobius"/>
    </source>
</evidence>
<evidence type="ECO:0000313" key="4">
    <source>
        <dbReference type="Proteomes" id="UP000694257"/>
    </source>
</evidence>
<keyword evidence="2" id="KW-0812">Transmembrane</keyword>
<proteinExistence type="predicted"/>
<dbReference type="Proteomes" id="UP000694257">
    <property type="component" value="Chromosome"/>
</dbReference>
<keyword evidence="2" id="KW-0472">Membrane</keyword>
<gene>
    <name evidence="3" type="ORF">KV110_16825</name>
</gene>
<organism evidence="3 4">
    <name type="scientific">Nocardia iowensis</name>
    <dbReference type="NCBI Taxonomy" id="204891"/>
    <lineage>
        <taxon>Bacteria</taxon>
        <taxon>Bacillati</taxon>
        <taxon>Actinomycetota</taxon>
        <taxon>Actinomycetes</taxon>
        <taxon>Mycobacteriales</taxon>
        <taxon>Nocardiaceae</taxon>
        <taxon>Nocardia</taxon>
    </lineage>
</organism>
<feature type="region of interest" description="Disordered" evidence="1">
    <location>
        <begin position="92"/>
        <end position="112"/>
    </location>
</feature>
<evidence type="ECO:0000313" key="3">
    <source>
        <dbReference type="EMBL" id="QXN94563.1"/>
    </source>
</evidence>
<dbReference type="RefSeq" id="WP_218477164.1">
    <property type="nucleotide sequence ID" value="NZ_BAABJN010000015.1"/>
</dbReference>
<dbReference type="EMBL" id="CP078145">
    <property type="protein sequence ID" value="QXN94563.1"/>
    <property type="molecule type" value="Genomic_DNA"/>
</dbReference>
<name>A0ABX8RY26_NOCIO</name>
<keyword evidence="2" id="KW-1133">Transmembrane helix</keyword>